<keyword evidence="4 5" id="KW-0175">Coiled coil</keyword>
<comment type="caution">
    <text evidence="7">The sequence shown here is derived from an EMBL/GenBank/DDBJ whole genome shotgun (WGS) entry which is preliminary data.</text>
</comment>
<evidence type="ECO:0000313" key="7">
    <source>
        <dbReference type="EMBL" id="KAK7172760.1"/>
    </source>
</evidence>
<evidence type="ECO:0000256" key="1">
    <source>
        <dbReference type="ARBA" id="ARBA00004496"/>
    </source>
</evidence>
<dbReference type="EMBL" id="JAYKXH010000003">
    <property type="protein sequence ID" value="KAK7172760.1"/>
    <property type="molecule type" value="Genomic_DNA"/>
</dbReference>
<feature type="coiled-coil region" evidence="5">
    <location>
        <begin position="643"/>
        <end position="949"/>
    </location>
</feature>
<protein>
    <recommendedName>
        <fullName evidence="9">Golgin A3</fullName>
    </recommendedName>
</protein>
<evidence type="ECO:0000256" key="3">
    <source>
        <dbReference type="ARBA" id="ARBA00022553"/>
    </source>
</evidence>
<feature type="region of interest" description="Disordered" evidence="6">
    <location>
        <begin position="341"/>
        <end position="374"/>
    </location>
</feature>
<keyword evidence="8" id="KW-1185">Reference proteome</keyword>
<feature type="compositionally biased region" description="Basic and acidic residues" evidence="6">
    <location>
        <begin position="93"/>
        <end position="132"/>
    </location>
</feature>
<feature type="coiled-coil region" evidence="5">
    <location>
        <begin position="1398"/>
        <end position="1425"/>
    </location>
</feature>
<dbReference type="Proteomes" id="UP001364617">
    <property type="component" value="Unassembled WGS sequence"/>
</dbReference>
<feature type="coiled-coil region" evidence="5">
    <location>
        <begin position="383"/>
        <end position="424"/>
    </location>
</feature>
<feature type="compositionally biased region" description="Basic residues" evidence="6">
    <location>
        <begin position="191"/>
        <end position="200"/>
    </location>
</feature>
<dbReference type="PANTHER" id="PTHR18902">
    <property type="entry name" value="NUCLEAR MITOTIC APPARATUS PROTEIN 1-RELATED"/>
    <property type="match status" value="1"/>
</dbReference>
<feature type="coiled-coil region" evidence="5">
    <location>
        <begin position="986"/>
        <end position="1356"/>
    </location>
</feature>
<keyword evidence="3" id="KW-0597">Phosphoprotein</keyword>
<sequence>MENGNNEMASIEAIPQQLNAQHPDSNTVESLKSERSPVTEKIPNGHVKAELLPNGEAVVEGQEAHGGSTPPLATPSPGSRLADSPLSAQLDPASKEPSVEMENEEKIRQEARRRLEEQLKQYRVQRHTERTRRSTPKSRLFSTLDPELMLHPEGLPRANTVSMTKEYSFMRTSVPRGPKLGSLGIPSSKEKKSKSSRSSKIHSLADYKTHESDVKSTEAPGGVVSVSADSSFSSLHSSISSVSTISQISISSETNTHLETSQLIRDNVSEVDGSESGFRADGNDSDSSSYSSVSTKGTYSMLAAIANKPKAPYTVEGREIAPEAMGHFPSLQEVLQAATEERHMEELELEQDREGSVEPRSRRDSFSSSVSFGSSVMGTHDEMLQVLKEKMRLEGQLESLSSEASQALKEKTELQAQLATVNAQLHVQVEQTQASQERQSTLTSEVTTLRSNCSALEKAMVDLQGNLEGKNASLASLGNDLQLAEEQYRRLMVKVEEMQQSLNTRDNTVSEFRQQMGGLQTQLQRVQSERNALQSRLKTSQAEVDSLQQLRIWYQQQLSMAQEARVRLQGEMANMQAGQMTQIGVLENLKIENVTLSHKLTETNHRSIKEKERIAVQLQSIEADMLTQEASIHQIQEAKTMVEEDLQHKLEEFEEEREHLLKLANTATTLERELEQVKLILSQKDAQLELLQREHLELMKQLTITQDNLQTKEQALNQLEARYQELQAQLEELQTDATAKEETLQYLQNEKIVLEVALQAARADKSELDEGAERLGEEVLLASDTLDQLRQEVQVKATQIEALKQENGTLKKQAQKLKEQFMQQKVMVEAYRRDASSKDQLISELKASKKRLVAEVKDLKQELLRMEGEKKSAEQEQDRLQKEVERVQQQMNILEAHLQSIQTERDQLDSQLQSLQFDQNHLASVTEENENLRKRIEQMQDEAKTAISEQKVRMKRLGTDLTSAQKDMKAKHKAYENAVGILSRRLQEALAAKETAEVELDKLKAQVSEGGHSQEFQAKVESLQRELEAVSQSKAMLEKELQEVINLTSTELEEYQEKVMELEDELQESRNFKKRIRRLEDANKKLTLELEHEKGKLSGLGKSHSALREHANILEAALAKREADLVQLNLQVQAVLKRKEEEDQQMRQLVQTLQTALEKEKIKVKDLTEQVAEAKLEAAHNRRHYRAAMLELSEIKKDLQAKEELVKALQKEAKTLAAQDEKHSEEVSHFQEELADAHAQLQILQKQLDDELNKQPLTNQEVEDLKWEVEQRQREIETQKQQLEMVEQCHHREMDTLQDMLQRIKVELEMVQEDLNGTRKDKFMLQAKVGELRSSMKTVLQQNNQLKQDLKNSRLRKRMDLKGESTPVTPVKIPDCPVPASLLDELLKPSTSVNKEPLNNLHNCLRQLKQEMDSLQKQMEEHTVTVTSLASAEEELQKLGFHDNISNDSSNREENDEIPGEMQPS</sequence>
<evidence type="ECO:0000313" key="8">
    <source>
        <dbReference type="Proteomes" id="UP001364617"/>
    </source>
</evidence>
<feature type="region of interest" description="Disordered" evidence="6">
    <location>
        <begin position="1428"/>
        <end position="1465"/>
    </location>
</feature>
<dbReference type="InterPro" id="IPR051841">
    <property type="entry name" value="MT-Golgi_org_protein"/>
</dbReference>
<dbReference type="GO" id="GO:0005737">
    <property type="term" value="C:cytoplasm"/>
    <property type="evidence" value="ECO:0007669"/>
    <property type="project" value="UniProtKB-SubCell"/>
</dbReference>
<gene>
    <name evidence="7" type="ORF">R3I93_002780</name>
</gene>
<feature type="compositionally biased region" description="Basic and acidic residues" evidence="6">
    <location>
        <begin position="341"/>
        <end position="365"/>
    </location>
</feature>
<feature type="region of interest" description="Disordered" evidence="6">
    <location>
        <begin position="1"/>
        <end position="220"/>
    </location>
</feature>
<evidence type="ECO:0000256" key="4">
    <source>
        <dbReference type="ARBA" id="ARBA00023054"/>
    </source>
</evidence>
<organism evidence="7 8">
    <name type="scientific">Phoxinus phoxinus</name>
    <name type="common">Eurasian minnow</name>
    <dbReference type="NCBI Taxonomy" id="58324"/>
    <lineage>
        <taxon>Eukaryota</taxon>
        <taxon>Metazoa</taxon>
        <taxon>Chordata</taxon>
        <taxon>Craniata</taxon>
        <taxon>Vertebrata</taxon>
        <taxon>Euteleostomi</taxon>
        <taxon>Actinopterygii</taxon>
        <taxon>Neopterygii</taxon>
        <taxon>Teleostei</taxon>
        <taxon>Ostariophysi</taxon>
        <taxon>Cypriniformes</taxon>
        <taxon>Leuciscidae</taxon>
        <taxon>Phoxininae</taxon>
        <taxon>Phoxinus</taxon>
    </lineage>
</organism>
<accession>A0AAN9HC62</accession>
<dbReference type="PANTHER" id="PTHR18902:SF26">
    <property type="entry name" value="GOLGIN SUBFAMILY A MEMBER 3"/>
    <property type="match status" value="1"/>
</dbReference>
<dbReference type="Gene3D" id="1.10.287.1490">
    <property type="match status" value="1"/>
</dbReference>
<evidence type="ECO:0008006" key="9">
    <source>
        <dbReference type="Google" id="ProtNLM"/>
    </source>
</evidence>
<name>A0AAN9HC62_9TELE</name>
<evidence type="ECO:0000256" key="6">
    <source>
        <dbReference type="SAM" id="MobiDB-lite"/>
    </source>
</evidence>
<feature type="region of interest" description="Disordered" evidence="6">
    <location>
        <begin position="267"/>
        <end position="291"/>
    </location>
</feature>
<proteinExistence type="predicted"/>
<evidence type="ECO:0000256" key="2">
    <source>
        <dbReference type="ARBA" id="ARBA00022490"/>
    </source>
</evidence>
<evidence type="ECO:0000256" key="5">
    <source>
        <dbReference type="SAM" id="Coils"/>
    </source>
</evidence>
<keyword evidence="2" id="KW-0963">Cytoplasm</keyword>
<feature type="coiled-coil region" evidence="5">
    <location>
        <begin position="467"/>
        <end position="550"/>
    </location>
</feature>
<reference evidence="7 8" key="1">
    <citation type="submission" date="2024-02" db="EMBL/GenBank/DDBJ databases">
        <title>Chromosome-level genome assembly of the Eurasian Minnow (Phoxinus phoxinus).</title>
        <authorList>
            <person name="Oriowo T.O."/>
            <person name="Martin S."/>
            <person name="Stange M."/>
            <person name="Chrysostomakis Y."/>
            <person name="Brown T."/>
            <person name="Winkler S."/>
            <person name="Kukowka S."/>
            <person name="Myers E.W."/>
            <person name="Bohne A."/>
        </authorList>
    </citation>
    <scope>NUCLEOTIDE SEQUENCE [LARGE SCALE GENOMIC DNA]</scope>
    <source>
        <strain evidence="7">ZFMK-TIS-60720</strain>
        <tissue evidence="7">Whole Organism</tissue>
    </source>
</reference>
<feature type="compositionally biased region" description="Polar residues" evidence="6">
    <location>
        <begin position="16"/>
        <end position="30"/>
    </location>
</feature>
<comment type="subcellular location">
    <subcellularLocation>
        <location evidence="1">Cytoplasm</location>
    </subcellularLocation>
</comment>
<feature type="compositionally biased region" description="Basic and acidic residues" evidence="6">
    <location>
        <begin position="203"/>
        <end position="216"/>
    </location>
</feature>